<dbReference type="EMBL" id="JAAGOX010000012">
    <property type="protein sequence ID" value="NDW45338.1"/>
    <property type="molecule type" value="Genomic_DNA"/>
</dbReference>
<dbReference type="RefSeq" id="WP_164129422.1">
    <property type="nucleotide sequence ID" value="NZ_JAAGOX010000012.1"/>
</dbReference>
<protein>
    <recommendedName>
        <fullName evidence="1">Putative acyltransferase ACT14924-like acyltransferase domain-containing protein</fullName>
    </recommendedName>
</protein>
<comment type="caution">
    <text evidence="2">The sequence shown here is derived from an EMBL/GenBank/DDBJ whole genome shotgun (WGS) entry which is preliminary data.</text>
</comment>
<dbReference type="AlphaFoldDB" id="A0A6B2NPN7"/>
<dbReference type="Pfam" id="PF19576">
    <property type="entry name" value="Acyltransf_2"/>
    <property type="match status" value="1"/>
</dbReference>
<name>A0A6B2NPN7_9RHOB</name>
<sequence>MRDRLHLSEENRFGLGLVRSCLNATDAISRLFFRQPFVALRETEDLLDEIAELNGKALVDHILGRNGGTTVVAHGLENVPAAGRVIIASTHPTGMFDFVAHAGALLGRRPDLKVVANRETERFLGEDSIVPVDINKRNRAVSTNATLAAMEAHLMGEGALLVFGSGRVPSLLNGRLVEPEWRSGTTRMSLHCQTQVVPAALDARNTRYYYGLRRLAQFVSGGDENFGAMVGSLRYAAELMEKLGGSYDVFYGAPHPPGTRPESLKASAEALVPGLYGTSQPIAGQDQPSK</sequence>
<gene>
    <name evidence="2" type="ORF">G0P99_10225</name>
</gene>
<dbReference type="InterPro" id="IPR045746">
    <property type="entry name" value="ACT14924-like_Acyltransf_dom"/>
</dbReference>
<evidence type="ECO:0000313" key="2">
    <source>
        <dbReference type="EMBL" id="NDW45338.1"/>
    </source>
</evidence>
<accession>A0A6B2NPN7</accession>
<organism evidence="2">
    <name type="scientific">Ruegeria sp. PrR005</name>
    <dbReference type="NCBI Taxonomy" id="2706882"/>
    <lineage>
        <taxon>Bacteria</taxon>
        <taxon>Pseudomonadati</taxon>
        <taxon>Pseudomonadota</taxon>
        <taxon>Alphaproteobacteria</taxon>
        <taxon>Rhodobacterales</taxon>
        <taxon>Roseobacteraceae</taxon>
        <taxon>Ruegeria</taxon>
    </lineage>
</organism>
<reference evidence="2" key="1">
    <citation type="submission" date="2020-02" db="EMBL/GenBank/DDBJ databases">
        <title>Delineation of the pyrene-degrading pathway in Roseobacter clade bacteria by genomic analysis.</title>
        <authorList>
            <person name="Zhou H."/>
            <person name="Wang H."/>
        </authorList>
    </citation>
    <scope>NUCLEOTIDE SEQUENCE</scope>
    <source>
        <strain evidence="2">PrR005</strain>
    </source>
</reference>
<proteinExistence type="predicted"/>
<feature type="domain" description="Putative acyltransferase ACT14924-like acyltransferase" evidence="1">
    <location>
        <begin position="50"/>
        <end position="216"/>
    </location>
</feature>
<evidence type="ECO:0000259" key="1">
    <source>
        <dbReference type="Pfam" id="PF19576"/>
    </source>
</evidence>